<proteinExistence type="predicted"/>
<dbReference type="Gene3D" id="3.20.20.70">
    <property type="entry name" value="Aldolase class I"/>
    <property type="match status" value="1"/>
</dbReference>
<accession>A0A7R8WHG9</accession>
<dbReference type="InterPro" id="IPR036732">
    <property type="entry name" value="AFP_Neu5c_C_sf"/>
</dbReference>
<organism evidence="1">
    <name type="scientific">Cyprideis torosa</name>
    <dbReference type="NCBI Taxonomy" id="163714"/>
    <lineage>
        <taxon>Eukaryota</taxon>
        <taxon>Metazoa</taxon>
        <taxon>Ecdysozoa</taxon>
        <taxon>Arthropoda</taxon>
        <taxon>Crustacea</taxon>
        <taxon>Oligostraca</taxon>
        <taxon>Ostracoda</taxon>
        <taxon>Podocopa</taxon>
        <taxon>Podocopida</taxon>
        <taxon>Cytherocopina</taxon>
        <taxon>Cytheroidea</taxon>
        <taxon>Cytherideidae</taxon>
        <taxon>Cyprideis</taxon>
    </lineage>
</organism>
<protein>
    <submittedName>
        <fullName evidence="1">Uncharacterized protein</fullName>
    </submittedName>
</protein>
<dbReference type="Gene3D" id="3.90.1210.10">
    <property type="entry name" value="Antifreeze-like/N-acetylneuraminic acid synthase C-terminal domain"/>
    <property type="match status" value="1"/>
</dbReference>
<dbReference type="Pfam" id="PF03102">
    <property type="entry name" value="NeuB"/>
    <property type="match status" value="1"/>
</dbReference>
<dbReference type="InterPro" id="IPR013974">
    <property type="entry name" value="SAF"/>
</dbReference>
<dbReference type="SUPFAM" id="SSF51269">
    <property type="entry name" value="AFP III-like domain"/>
    <property type="match status" value="1"/>
</dbReference>
<reference evidence="1" key="1">
    <citation type="submission" date="2020-11" db="EMBL/GenBank/DDBJ databases">
        <authorList>
            <person name="Tran Van P."/>
        </authorList>
    </citation>
    <scope>NUCLEOTIDE SEQUENCE</scope>
</reference>
<dbReference type="GO" id="GO:0047444">
    <property type="term" value="F:N-acylneuraminate-9-phosphate synthase activity"/>
    <property type="evidence" value="ECO:0007669"/>
    <property type="project" value="TreeGrafter"/>
</dbReference>
<dbReference type="GO" id="GO:0016051">
    <property type="term" value="P:carbohydrate biosynthetic process"/>
    <property type="evidence" value="ECO:0007669"/>
    <property type="project" value="InterPro"/>
</dbReference>
<dbReference type="Pfam" id="PF08666">
    <property type="entry name" value="SAF"/>
    <property type="match status" value="1"/>
</dbReference>
<dbReference type="InterPro" id="IPR013132">
    <property type="entry name" value="PseI/NeuA/B-like_N"/>
</dbReference>
<dbReference type="PROSITE" id="PS50844">
    <property type="entry name" value="AFP_LIKE"/>
    <property type="match status" value="1"/>
</dbReference>
<name>A0A7R8WHG9_9CRUS</name>
<dbReference type="PANTHER" id="PTHR42966">
    <property type="entry name" value="N-ACETYLNEURAMINATE SYNTHASE"/>
    <property type="match status" value="1"/>
</dbReference>
<evidence type="ECO:0000313" key="1">
    <source>
        <dbReference type="EMBL" id="CAD7230545.1"/>
    </source>
</evidence>
<dbReference type="InterPro" id="IPR051690">
    <property type="entry name" value="PseI-like"/>
</dbReference>
<dbReference type="EMBL" id="OB662772">
    <property type="protein sequence ID" value="CAD7230545.1"/>
    <property type="molecule type" value="Genomic_DNA"/>
</dbReference>
<gene>
    <name evidence="1" type="ORF">CTOB1V02_LOCUS8403</name>
</gene>
<dbReference type="AlphaFoldDB" id="A0A7R8WHG9"/>
<dbReference type="InterPro" id="IPR006190">
    <property type="entry name" value="SAF_AFP_Neu5Ac"/>
</dbReference>
<dbReference type="SUPFAM" id="SSF51569">
    <property type="entry name" value="Aldolase"/>
    <property type="match status" value="1"/>
</dbReference>
<dbReference type="PANTHER" id="PTHR42966:SF1">
    <property type="entry name" value="SIALIC ACID SYNTHASE"/>
    <property type="match status" value="1"/>
</dbReference>
<dbReference type="InterPro" id="IPR013785">
    <property type="entry name" value="Aldolase_TIM"/>
</dbReference>
<sequence length="252" mass="28334">MRDEIELCPGVWVGENHPCFVIAEIGQNHQGDIEIAKELIKVAKDAGANCVKFQKKNVNLGWTKDVLDRPYMGANSWGPTYREHKQHLEFDTAQYQILQQFAREVGIPLMATPFDESSAEILHELEIPFFKIGSCDADNFFLLEKVASFGKPMVVSTDELKSLVSNIREIEACMGNGIKTRMEAEIPVHRKLGKGIVAKRDIRQGEVLSRDHLSVKTSDPQGWDPSDWEQLLGKTVKTALPADAPIREHNIE</sequence>
<dbReference type="CDD" id="cd11615">
    <property type="entry name" value="SAF_NeuB_like"/>
    <property type="match status" value="1"/>
</dbReference>
<dbReference type="SMART" id="SM00858">
    <property type="entry name" value="SAF"/>
    <property type="match status" value="1"/>
</dbReference>
<dbReference type="InterPro" id="IPR057736">
    <property type="entry name" value="SAF_PseI/NeuA/NeuB"/>
</dbReference>
<dbReference type="OrthoDB" id="9928645at2759"/>